<reference evidence="1 2" key="1">
    <citation type="journal article" date="2020" name="Microorganisms">
        <title>Osmotic Adaptation and Compatible Solute Biosynthesis of Phototrophic Bacteria as Revealed from Genome Analyses.</title>
        <authorList>
            <person name="Imhoff J.F."/>
            <person name="Rahn T."/>
            <person name="Kunzel S."/>
            <person name="Keller A."/>
            <person name="Neulinger S.C."/>
        </authorList>
    </citation>
    <scope>NUCLEOTIDE SEQUENCE [LARGE SCALE GENOMIC DNA]</scope>
    <source>
        <strain evidence="1 2">DSM 9895</strain>
    </source>
</reference>
<proteinExistence type="predicted"/>
<name>A0ABS1DGB9_9PROT</name>
<dbReference type="EMBL" id="NRRL01000051">
    <property type="protein sequence ID" value="MBK1669505.1"/>
    <property type="molecule type" value="Genomic_DNA"/>
</dbReference>
<dbReference type="SUPFAM" id="SSF117987">
    <property type="entry name" value="CRISPR-associated protein"/>
    <property type="match status" value="1"/>
</dbReference>
<accession>A0ABS1DGB9</accession>
<dbReference type="CDD" id="cd09727">
    <property type="entry name" value="Cas6_I-E"/>
    <property type="match status" value="1"/>
</dbReference>
<evidence type="ECO:0000313" key="1">
    <source>
        <dbReference type="EMBL" id="MBK1669505.1"/>
    </source>
</evidence>
<dbReference type="Pfam" id="PF08798">
    <property type="entry name" value="CRISPR_assoc"/>
    <property type="match status" value="1"/>
</dbReference>
<sequence length="228" mass="25322">MTYMIRARLRRDAVGSDGALVKLVADNALAPGKRHDLVWTLFSDGPERDRDFVFRMDEDAGRPVVTAYAPRPPTEDARRLWEVWHKPFVPKLYPGDRLRFSLRVNPVKQAGNARIDAVYDAFDARRKAAEAAGETVPDRLEIARDVGCAWLDRRASALGLEFDAQALEAEAYRTETIRKPGGKRFTLSLLDLTGLAEVTDPQRLIEALPAGIGKGKAYGCGLMLMARA</sequence>
<dbReference type="Gene3D" id="3.30.70.1210">
    <property type="entry name" value="Crispr-associated protein, domain 2"/>
    <property type="match status" value="1"/>
</dbReference>
<dbReference type="Proteomes" id="UP001296873">
    <property type="component" value="Unassembled WGS sequence"/>
</dbReference>
<evidence type="ECO:0000313" key="2">
    <source>
        <dbReference type="Proteomes" id="UP001296873"/>
    </source>
</evidence>
<organism evidence="1 2">
    <name type="scientific">Rhodovibrio sodomensis</name>
    <dbReference type="NCBI Taxonomy" id="1088"/>
    <lineage>
        <taxon>Bacteria</taxon>
        <taxon>Pseudomonadati</taxon>
        <taxon>Pseudomonadota</taxon>
        <taxon>Alphaproteobacteria</taxon>
        <taxon>Rhodospirillales</taxon>
        <taxon>Rhodovibrionaceae</taxon>
        <taxon>Rhodovibrio</taxon>
    </lineage>
</organism>
<dbReference type="NCBIfam" id="TIGR01907">
    <property type="entry name" value="casE_Cse3"/>
    <property type="match status" value="1"/>
</dbReference>
<dbReference type="Gene3D" id="3.30.70.1200">
    <property type="entry name" value="Crispr-associated protein, domain 1"/>
    <property type="match status" value="1"/>
</dbReference>
<dbReference type="InterPro" id="IPR010179">
    <property type="entry name" value="CRISPR-assoc_prot_Cse3"/>
</dbReference>
<dbReference type="SMART" id="SM01101">
    <property type="entry name" value="CRISPR_assoc"/>
    <property type="match status" value="1"/>
</dbReference>
<protein>
    <submittedName>
        <fullName evidence="1">Type I-E CRISPR-associated protein Cas6/Cse3/CasE</fullName>
    </submittedName>
</protein>
<dbReference type="RefSeq" id="WP_200341839.1">
    <property type="nucleotide sequence ID" value="NZ_NRRL01000051.1"/>
</dbReference>
<keyword evidence="2" id="KW-1185">Reference proteome</keyword>
<gene>
    <name evidence="1" type="primary">cas6e</name>
    <name evidence="1" type="ORF">CKO28_15810</name>
</gene>
<comment type="caution">
    <text evidence="1">The sequence shown here is derived from an EMBL/GenBank/DDBJ whole genome shotgun (WGS) entry which is preliminary data.</text>
</comment>